<evidence type="ECO:0000313" key="10">
    <source>
        <dbReference type="EMBL" id="QPC82189.1"/>
    </source>
</evidence>
<feature type="transmembrane region" description="Helical" evidence="8">
    <location>
        <begin position="227"/>
        <end position="247"/>
    </location>
</feature>
<evidence type="ECO:0000256" key="1">
    <source>
        <dbReference type="ARBA" id="ARBA00004651"/>
    </source>
</evidence>
<accession>A0A7S8E8A6</accession>
<dbReference type="GO" id="GO:0009103">
    <property type="term" value="P:lipopolysaccharide biosynthetic process"/>
    <property type="evidence" value="ECO:0007669"/>
    <property type="project" value="UniProtKB-ARBA"/>
</dbReference>
<protein>
    <submittedName>
        <fullName evidence="10">Glycosyltransferase family 39 protein</fullName>
    </submittedName>
</protein>
<feature type="transmembrane region" description="Helical" evidence="8">
    <location>
        <begin position="174"/>
        <end position="190"/>
    </location>
</feature>
<dbReference type="Proteomes" id="UP000594468">
    <property type="component" value="Chromosome"/>
</dbReference>
<evidence type="ECO:0000256" key="2">
    <source>
        <dbReference type="ARBA" id="ARBA00022475"/>
    </source>
</evidence>
<feature type="transmembrane region" description="Helical" evidence="8">
    <location>
        <begin position="89"/>
        <end position="113"/>
    </location>
</feature>
<feature type="transmembrane region" description="Helical" evidence="8">
    <location>
        <begin position="430"/>
        <end position="450"/>
    </location>
</feature>
<keyword evidence="5 8" id="KW-0812">Transmembrane</keyword>
<keyword evidence="2" id="KW-1003">Cell membrane</keyword>
<dbReference type="PANTHER" id="PTHR33908:SF11">
    <property type="entry name" value="MEMBRANE PROTEIN"/>
    <property type="match status" value="1"/>
</dbReference>
<proteinExistence type="predicted"/>
<dbReference type="KEGG" id="pmet:G4Y79_21275"/>
<feature type="transmembrane region" description="Helical" evidence="8">
    <location>
        <begin position="125"/>
        <end position="144"/>
    </location>
</feature>
<evidence type="ECO:0000313" key="11">
    <source>
        <dbReference type="Proteomes" id="UP000594468"/>
    </source>
</evidence>
<keyword evidence="3" id="KW-0328">Glycosyltransferase</keyword>
<comment type="subcellular location">
    <subcellularLocation>
        <location evidence="1">Cell membrane</location>
        <topology evidence="1">Multi-pass membrane protein</topology>
    </subcellularLocation>
</comment>
<feature type="domain" description="Glycosyltransferase RgtA/B/C/D-like" evidence="9">
    <location>
        <begin position="95"/>
        <end position="242"/>
    </location>
</feature>
<feature type="transmembrane region" description="Helical" evidence="8">
    <location>
        <begin position="457"/>
        <end position="476"/>
    </location>
</feature>
<dbReference type="Pfam" id="PF13231">
    <property type="entry name" value="PMT_2"/>
    <property type="match status" value="1"/>
</dbReference>
<evidence type="ECO:0000259" key="9">
    <source>
        <dbReference type="Pfam" id="PF13231"/>
    </source>
</evidence>
<feature type="transmembrane region" description="Helical" evidence="8">
    <location>
        <begin position="150"/>
        <end position="167"/>
    </location>
</feature>
<keyword evidence="6 8" id="KW-1133">Transmembrane helix</keyword>
<keyword evidence="11" id="KW-1185">Reference proteome</keyword>
<dbReference type="PANTHER" id="PTHR33908">
    <property type="entry name" value="MANNOSYLTRANSFERASE YKCB-RELATED"/>
    <property type="match status" value="1"/>
</dbReference>
<feature type="transmembrane region" description="Helical" evidence="8">
    <location>
        <begin position="400"/>
        <end position="418"/>
    </location>
</feature>
<organism evidence="10 11">
    <name type="scientific">Phototrophicus methaneseepsis</name>
    <dbReference type="NCBI Taxonomy" id="2710758"/>
    <lineage>
        <taxon>Bacteria</taxon>
        <taxon>Bacillati</taxon>
        <taxon>Chloroflexota</taxon>
        <taxon>Candidatus Thermofontia</taxon>
        <taxon>Phototrophicales</taxon>
        <taxon>Phototrophicaceae</taxon>
        <taxon>Phototrophicus</taxon>
    </lineage>
</organism>
<reference evidence="10 11" key="1">
    <citation type="submission" date="2020-02" db="EMBL/GenBank/DDBJ databases">
        <authorList>
            <person name="Zheng R.K."/>
            <person name="Sun C.M."/>
        </authorList>
    </citation>
    <scope>NUCLEOTIDE SEQUENCE [LARGE SCALE GENOMIC DNA]</scope>
    <source>
        <strain evidence="11">rifampicinis</strain>
    </source>
</reference>
<keyword evidence="7 8" id="KW-0472">Membrane</keyword>
<dbReference type="InterPro" id="IPR050297">
    <property type="entry name" value="LipidA_mod_glycosyltrf_83"/>
</dbReference>
<evidence type="ECO:0000256" key="8">
    <source>
        <dbReference type="SAM" id="Phobius"/>
    </source>
</evidence>
<gene>
    <name evidence="10" type="ORF">G4Y79_21275</name>
</gene>
<dbReference type="RefSeq" id="WP_195170258.1">
    <property type="nucleotide sequence ID" value="NZ_CP062983.1"/>
</dbReference>
<sequence length="581" mass="64453">MTKMTKYWQSAIAVALVFLSFGLSAFFSRVSLERLPHLEDELAYLYQARVFAGGQLTIDTPVPYRAYWQPFVIDYAPTGQRASKYPPGWSMILAFGVAAGQAWVVNALLSSLLTALTYAIGRRWFNADAGLIAALLVAFSPMVLLLGSSLMGHTIALCCVMGILLVWRGVLQGRIRLAIIAGALLGLLYITRPLPAVGIGLVCVVMSLAVLWRALRQKMLWRRIQPFLWLSAAALLVMSIGWIYNAALTGDPFKNLYVLVWDYDRPGFGACCGRSGHNLGRAINHARFDLSLAAADLFGWQIGSVDGNVVRYWLEGASYYPNLGLSLLLLIPGVLMAVWPLVRRHPRYTVLWVLGLAAWLLPIFAMPDLSRTVWFSWAWVISGVGWFLWPLLILRGRLRWPWVLISLTACLLLLSMIYWTGSQRYSTRYFFEMVGAVSLLSALPLAWLAAQGRWLQRVTYGLLIILTAMAFVTYTIPRIQVLHGFNQVTQATIDEVLARRVGDAPLIVIVNGPSTPGGAVSWRAYGMLMAVTSPYLDSDIVVARDNGLDGVRDAIYANSGGRQIIEMQADGSALWFLDEQP</sequence>
<name>A0A7S8E8A6_9CHLR</name>
<feature type="transmembrane region" description="Helical" evidence="8">
    <location>
        <begin position="323"/>
        <end position="342"/>
    </location>
</feature>
<dbReference type="AlphaFoldDB" id="A0A7S8E8A6"/>
<dbReference type="EMBL" id="CP062983">
    <property type="protein sequence ID" value="QPC82189.1"/>
    <property type="molecule type" value="Genomic_DNA"/>
</dbReference>
<evidence type="ECO:0000256" key="6">
    <source>
        <dbReference type="ARBA" id="ARBA00022989"/>
    </source>
</evidence>
<dbReference type="GO" id="GO:0016763">
    <property type="term" value="F:pentosyltransferase activity"/>
    <property type="evidence" value="ECO:0007669"/>
    <property type="project" value="TreeGrafter"/>
</dbReference>
<evidence type="ECO:0000256" key="7">
    <source>
        <dbReference type="ARBA" id="ARBA00023136"/>
    </source>
</evidence>
<dbReference type="InterPro" id="IPR038731">
    <property type="entry name" value="RgtA/B/C-like"/>
</dbReference>
<evidence type="ECO:0000256" key="4">
    <source>
        <dbReference type="ARBA" id="ARBA00022679"/>
    </source>
</evidence>
<evidence type="ECO:0000256" key="3">
    <source>
        <dbReference type="ARBA" id="ARBA00022676"/>
    </source>
</evidence>
<evidence type="ECO:0000256" key="5">
    <source>
        <dbReference type="ARBA" id="ARBA00022692"/>
    </source>
</evidence>
<keyword evidence="4 10" id="KW-0808">Transferase</keyword>
<feature type="transmembrane region" description="Helical" evidence="8">
    <location>
        <begin position="373"/>
        <end position="393"/>
    </location>
</feature>
<feature type="transmembrane region" description="Helical" evidence="8">
    <location>
        <begin position="349"/>
        <end position="367"/>
    </location>
</feature>
<feature type="transmembrane region" description="Helical" evidence="8">
    <location>
        <begin position="196"/>
        <end position="215"/>
    </location>
</feature>
<dbReference type="GO" id="GO:0005886">
    <property type="term" value="C:plasma membrane"/>
    <property type="evidence" value="ECO:0007669"/>
    <property type="project" value="UniProtKB-SubCell"/>
</dbReference>